<keyword evidence="12" id="KW-1185">Reference proteome</keyword>
<dbReference type="PRINTS" id="PR00380">
    <property type="entry name" value="KINESINHEAVY"/>
</dbReference>
<feature type="compositionally biased region" description="Low complexity" evidence="9">
    <location>
        <begin position="549"/>
        <end position="566"/>
    </location>
</feature>
<feature type="compositionally biased region" description="Basic and acidic residues" evidence="9">
    <location>
        <begin position="621"/>
        <end position="667"/>
    </location>
</feature>
<dbReference type="Pfam" id="PF11995">
    <property type="entry name" value="DUF3490"/>
    <property type="match status" value="1"/>
</dbReference>
<evidence type="ECO:0000256" key="6">
    <source>
        <dbReference type="ARBA" id="ARBA00023175"/>
    </source>
</evidence>
<dbReference type="AlphaFoldDB" id="A0AAV0I5G2"/>
<dbReference type="PANTHER" id="PTHR47968:SF55">
    <property type="entry name" value="KINESIN-LIKE PROTEIN KIN-7H"/>
    <property type="match status" value="1"/>
</dbReference>
<evidence type="ECO:0000256" key="3">
    <source>
        <dbReference type="ARBA" id="ARBA00022741"/>
    </source>
</evidence>
<keyword evidence="5 8" id="KW-0175">Coiled coil</keyword>
<feature type="compositionally biased region" description="Basic and acidic residues" evidence="9">
    <location>
        <begin position="693"/>
        <end position="721"/>
    </location>
</feature>
<dbReference type="Gene3D" id="3.40.850.10">
    <property type="entry name" value="Kinesin motor domain"/>
    <property type="match status" value="1"/>
</dbReference>
<feature type="region of interest" description="Disordered" evidence="9">
    <location>
        <begin position="549"/>
        <end position="750"/>
    </location>
</feature>
<evidence type="ECO:0000313" key="11">
    <source>
        <dbReference type="EMBL" id="CAI0392912.1"/>
    </source>
</evidence>
<keyword evidence="2" id="KW-0493">Microtubule</keyword>
<dbReference type="EMBL" id="CAMGYJ010000003">
    <property type="protein sequence ID" value="CAI0392912.1"/>
    <property type="molecule type" value="Genomic_DNA"/>
</dbReference>
<feature type="compositionally biased region" description="Basic and acidic residues" evidence="9">
    <location>
        <begin position="875"/>
        <end position="889"/>
    </location>
</feature>
<dbReference type="Pfam" id="PF00225">
    <property type="entry name" value="Kinesin"/>
    <property type="match status" value="1"/>
</dbReference>
<dbReference type="PANTHER" id="PTHR47968">
    <property type="entry name" value="CENTROMERE PROTEIN E"/>
    <property type="match status" value="1"/>
</dbReference>
<reference evidence="11" key="1">
    <citation type="submission" date="2022-08" db="EMBL/GenBank/DDBJ databases">
        <authorList>
            <person name="Gutierrez-Valencia J."/>
        </authorList>
    </citation>
    <scope>NUCLEOTIDE SEQUENCE</scope>
</reference>
<name>A0AAV0I5G2_9ROSI</name>
<dbReference type="GO" id="GO:0005874">
    <property type="term" value="C:microtubule"/>
    <property type="evidence" value="ECO:0007669"/>
    <property type="project" value="UniProtKB-KW"/>
</dbReference>
<evidence type="ECO:0000256" key="1">
    <source>
        <dbReference type="ARBA" id="ARBA00007310"/>
    </source>
</evidence>
<feature type="region of interest" description="Disordered" evidence="9">
    <location>
        <begin position="833"/>
        <end position="902"/>
    </location>
</feature>
<proteinExistence type="inferred from homology"/>
<evidence type="ECO:0000256" key="4">
    <source>
        <dbReference type="ARBA" id="ARBA00022840"/>
    </source>
</evidence>
<evidence type="ECO:0000256" key="2">
    <source>
        <dbReference type="ARBA" id="ARBA00022701"/>
    </source>
</evidence>
<feature type="compositionally biased region" description="Polar residues" evidence="9">
    <location>
        <begin position="724"/>
        <end position="739"/>
    </location>
</feature>
<keyword evidence="3 7" id="KW-0547">Nucleotide-binding</keyword>
<feature type="coiled-coil region" evidence="8">
    <location>
        <begin position="352"/>
        <end position="423"/>
    </location>
</feature>
<dbReference type="InterPro" id="IPR001752">
    <property type="entry name" value="Kinesin_motor_dom"/>
</dbReference>
<dbReference type="GO" id="GO:0008017">
    <property type="term" value="F:microtubule binding"/>
    <property type="evidence" value="ECO:0007669"/>
    <property type="project" value="InterPro"/>
</dbReference>
<evidence type="ECO:0000313" key="12">
    <source>
        <dbReference type="Proteomes" id="UP001154282"/>
    </source>
</evidence>
<sequence>MGAAEDEESMHSAKDGEEKILVSVRVRPINDKEASRHDVSDWECINDTTVIYRNNLSLSERSMYPSAYTFDKVFGPDCPTTQVYRDGAKAVALSVVGGINSSVFAYGQTSSGKTYTMRGITHSTVADIYDYVARHKEREFIMKFSAMEIYNESVRDLLSADTTPLRLLDDPERGTVVEKLIEETLGDWNHFQELMSICEAQRQIGETSLNETSSRSHQILRLTIDSSAVEFLGKDKSSALSATVNFVDLAGSERASQALSAGMRLKEGCHINRSLLTLGTVIRKLSKGRNGHIPFRDSKLTRILQSSLGGNARTAIICTMSPARSHVEQSRNTLLFASCAKEVSTNARVNVVVSDKALVKQLQKELARLENELRSTGAKSVSSNVTELLREKDMQIERLTKEVADLNRQLNVVQTRVDDARSERVRVSFPWEEAGQQYPKLRVQNSWKSETSISYSPISEDPRMTETLRSFEPSQTSEDQCSIISDESFIQLAEFQEFLQSYASPEVSFASTDKYIRDEGCDKEIEKQNHESIDTASCKEVKCIEVDNSAGGSSVSSSHVNESASSPNNNGHSDPAVSSSLLPEMGISECTEFDSNEADKTKEIALSPLKEEEEEEEEETLPEKELVSSPVKEEKVDYAEKESAEEMKELVSSPLKEEKEAEEKKEPVIVVPSPVISETEAEDKEELIEDRETEERKESVSSPLQEKENKEVAPVLAKEEQGMVSESPSDINRAGSETPSPRDFIIPSPEKSPWLMEEDLYTPRSLRLIRSKSCRAALTTKSTPHWFERTEKNESSPPPYMFDKCFTQRRASVAGPIFPLRYDLQNDVLSTSGSQETTAIPDDHLGHNGKTPSDSSSSSRVRNAAAESIETPDASVEHTKPNPEKRDVGLDPIQDDGASSPSWPAEFKRLQREIIQLWHSCNISLVHRTYFFLLFKGDPADSFYMEVELRRLSFLKDTYSQANPSMVHPEAMTHSSSKRALEEEKHMLCKQMQRNLSKEERENLFLRWGIKLSSQNRRLHLVNRLWTKPGDMDHLMESANVVAKLVGFDEGKELAMKGMFGLLNFTPKYSRRKTSLWKRSVLSIL</sequence>
<accession>A0AAV0I5G2</accession>
<dbReference type="InterPro" id="IPR021881">
    <property type="entry name" value="NACK_C"/>
</dbReference>
<dbReference type="Proteomes" id="UP001154282">
    <property type="component" value="Unassembled WGS sequence"/>
</dbReference>
<dbReference type="PROSITE" id="PS50067">
    <property type="entry name" value="KINESIN_MOTOR_2"/>
    <property type="match status" value="1"/>
</dbReference>
<dbReference type="InterPro" id="IPR027417">
    <property type="entry name" value="P-loop_NTPase"/>
</dbReference>
<evidence type="ECO:0000259" key="10">
    <source>
        <dbReference type="PROSITE" id="PS50067"/>
    </source>
</evidence>
<dbReference type="GO" id="GO:0003777">
    <property type="term" value="F:microtubule motor activity"/>
    <property type="evidence" value="ECO:0007669"/>
    <property type="project" value="InterPro"/>
</dbReference>
<feature type="compositionally biased region" description="Acidic residues" evidence="9">
    <location>
        <begin position="679"/>
        <end position="692"/>
    </location>
</feature>
<dbReference type="InterPro" id="IPR027640">
    <property type="entry name" value="Kinesin-like_fam"/>
</dbReference>
<keyword evidence="4 7" id="KW-0067">ATP-binding</keyword>
<dbReference type="GO" id="GO:0005524">
    <property type="term" value="F:ATP binding"/>
    <property type="evidence" value="ECO:0007669"/>
    <property type="project" value="UniProtKB-UniRule"/>
</dbReference>
<dbReference type="GO" id="GO:0007018">
    <property type="term" value="P:microtubule-based movement"/>
    <property type="evidence" value="ECO:0007669"/>
    <property type="project" value="InterPro"/>
</dbReference>
<comment type="similarity">
    <text evidence="1">Belongs to the TRAFAC class myosin-kinesin ATPase superfamily. Kinesin family. KIN-7 subfamily.</text>
</comment>
<feature type="binding site" evidence="7">
    <location>
        <begin position="107"/>
        <end position="114"/>
    </location>
    <ligand>
        <name>ATP</name>
        <dbReference type="ChEBI" id="CHEBI:30616"/>
    </ligand>
</feature>
<keyword evidence="6 7" id="KW-0505">Motor protein</keyword>
<comment type="caution">
    <text evidence="11">The sequence shown here is derived from an EMBL/GenBank/DDBJ whole genome shotgun (WGS) entry which is preliminary data.</text>
</comment>
<dbReference type="InterPro" id="IPR036961">
    <property type="entry name" value="Kinesin_motor_dom_sf"/>
</dbReference>
<feature type="compositionally biased region" description="Low complexity" evidence="9">
    <location>
        <begin position="668"/>
        <end position="678"/>
    </location>
</feature>
<feature type="compositionally biased region" description="Acidic residues" evidence="9">
    <location>
        <begin position="611"/>
        <end position="620"/>
    </location>
</feature>
<protein>
    <recommendedName>
        <fullName evidence="10">Kinesin motor domain-containing protein</fullName>
    </recommendedName>
</protein>
<gene>
    <name evidence="11" type="ORF">LITE_LOCUS7731</name>
</gene>
<feature type="domain" description="Kinesin motor" evidence="10">
    <location>
        <begin position="19"/>
        <end position="343"/>
    </location>
</feature>
<organism evidence="11 12">
    <name type="scientific">Linum tenue</name>
    <dbReference type="NCBI Taxonomy" id="586396"/>
    <lineage>
        <taxon>Eukaryota</taxon>
        <taxon>Viridiplantae</taxon>
        <taxon>Streptophyta</taxon>
        <taxon>Embryophyta</taxon>
        <taxon>Tracheophyta</taxon>
        <taxon>Spermatophyta</taxon>
        <taxon>Magnoliopsida</taxon>
        <taxon>eudicotyledons</taxon>
        <taxon>Gunneridae</taxon>
        <taxon>Pentapetalae</taxon>
        <taxon>rosids</taxon>
        <taxon>fabids</taxon>
        <taxon>Malpighiales</taxon>
        <taxon>Linaceae</taxon>
        <taxon>Linum</taxon>
    </lineage>
</organism>
<evidence type="ECO:0000256" key="9">
    <source>
        <dbReference type="SAM" id="MobiDB-lite"/>
    </source>
</evidence>
<dbReference type="PROSITE" id="PS00411">
    <property type="entry name" value="KINESIN_MOTOR_1"/>
    <property type="match status" value="1"/>
</dbReference>
<dbReference type="SMART" id="SM00129">
    <property type="entry name" value="KISc"/>
    <property type="match status" value="1"/>
</dbReference>
<dbReference type="FunFam" id="3.40.850.10:FF:000016">
    <property type="entry name" value="Kinesin-like protein"/>
    <property type="match status" value="1"/>
</dbReference>
<dbReference type="SUPFAM" id="SSF52540">
    <property type="entry name" value="P-loop containing nucleoside triphosphate hydrolases"/>
    <property type="match status" value="1"/>
</dbReference>
<evidence type="ECO:0000256" key="8">
    <source>
        <dbReference type="SAM" id="Coils"/>
    </source>
</evidence>
<dbReference type="CDD" id="cd01374">
    <property type="entry name" value="KISc_CENP_E"/>
    <property type="match status" value="1"/>
</dbReference>
<feature type="compositionally biased region" description="Polar residues" evidence="9">
    <location>
        <begin position="567"/>
        <end position="581"/>
    </location>
</feature>
<evidence type="ECO:0000256" key="5">
    <source>
        <dbReference type="ARBA" id="ARBA00023054"/>
    </source>
</evidence>
<evidence type="ECO:0000256" key="7">
    <source>
        <dbReference type="PROSITE-ProRule" id="PRU00283"/>
    </source>
</evidence>
<dbReference type="InterPro" id="IPR019821">
    <property type="entry name" value="Kinesin_motor_CS"/>
</dbReference>